<protein>
    <submittedName>
        <fullName evidence="1">Uncharacterized protein</fullName>
    </submittedName>
</protein>
<keyword evidence="2" id="KW-1185">Reference proteome</keyword>
<accession>E4Y225</accession>
<dbReference type="EMBL" id="FN653742">
    <property type="protein sequence ID" value="CBY15919.1"/>
    <property type="molecule type" value="Genomic_DNA"/>
</dbReference>
<feature type="non-terminal residue" evidence="1">
    <location>
        <position position="1"/>
    </location>
</feature>
<dbReference type="AlphaFoldDB" id="E4Y225"/>
<organism evidence="1">
    <name type="scientific">Oikopleura dioica</name>
    <name type="common">Tunicate</name>
    <dbReference type="NCBI Taxonomy" id="34765"/>
    <lineage>
        <taxon>Eukaryota</taxon>
        <taxon>Metazoa</taxon>
        <taxon>Chordata</taxon>
        <taxon>Tunicata</taxon>
        <taxon>Appendicularia</taxon>
        <taxon>Copelata</taxon>
        <taxon>Oikopleuridae</taxon>
        <taxon>Oikopleura</taxon>
    </lineage>
</organism>
<proteinExistence type="predicted"/>
<name>E4Y225_OIKDI</name>
<evidence type="ECO:0000313" key="2">
    <source>
        <dbReference type="Proteomes" id="UP000001307"/>
    </source>
</evidence>
<reference evidence="1" key="1">
    <citation type="journal article" date="2010" name="Science">
        <title>Plasticity of animal genome architecture unmasked by rapid evolution of a pelagic tunicate.</title>
        <authorList>
            <person name="Denoeud F."/>
            <person name="Henriet S."/>
            <person name="Mungpakdee S."/>
            <person name="Aury J.M."/>
            <person name="Da Silva C."/>
            <person name="Brinkmann H."/>
            <person name="Mikhaleva J."/>
            <person name="Olsen L.C."/>
            <person name="Jubin C."/>
            <person name="Canestro C."/>
            <person name="Bouquet J.M."/>
            <person name="Danks G."/>
            <person name="Poulain J."/>
            <person name="Campsteijn C."/>
            <person name="Adamski M."/>
            <person name="Cross I."/>
            <person name="Yadetie F."/>
            <person name="Muffato M."/>
            <person name="Louis A."/>
            <person name="Butcher S."/>
            <person name="Tsagkogeorga G."/>
            <person name="Konrad A."/>
            <person name="Singh S."/>
            <person name="Jensen M.F."/>
            <person name="Cong E.H."/>
            <person name="Eikeseth-Otteraa H."/>
            <person name="Noel B."/>
            <person name="Anthouard V."/>
            <person name="Porcel B.M."/>
            <person name="Kachouri-Lafond R."/>
            <person name="Nishino A."/>
            <person name="Ugolini M."/>
            <person name="Chourrout P."/>
            <person name="Nishida H."/>
            <person name="Aasland R."/>
            <person name="Huzurbazar S."/>
            <person name="Westhof E."/>
            <person name="Delsuc F."/>
            <person name="Lehrach H."/>
            <person name="Reinhardt R."/>
            <person name="Weissenbach J."/>
            <person name="Roy S.W."/>
            <person name="Artiguenave F."/>
            <person name="Postlethwait J.H."/>
            <person name="Manak J.R."/>
            <person name="Thompson E.M."/>
            <person name="Jaillon O."/>
            <person name="Du Pasquier L."/>
            <person name="Boudinot P."/>
            <person name="Liberles D.A."/>
            <person name="Volff J.N."/>
            <person name="Philippe H."/>
            <person name="Lenhard B."/>
            <person name="Roest Crollius H."/>
            <person name="Wincker P."/>
            <person name="Chourrout D."/>
        </authorList>
    </citation>
    <scope>NUCLEOTIDE SEQUENCE [LARGE SCALE GENOMIC DNA]</scope>
</reference>
<gene>
    <name evidence="1" type="ORF">GSOID_T00016210001</name>
</gene>
<sequence length="22" mass="2811">LLSQPERKEFLKRVYDRQRHIV</sequence>
<evidence type="ECO:0000313" key="1">
    <source>
        <dbReference type="EMBL" id="CBY15919.1"/>
    </source>
</evidence>
<dbReference type="Proteomes" id="UP000001307">
    <property type="component" value="Unassembled WGS sequence"/>
</dbReference>
<dbReference type="InParanoid" id="E4Y225"/>